<comment type="caution">
    <text evidence="2">The sequence shown here is derived from an EMBL/GenBank/DDBJ whole genome shotgun (WGS) entry which is preliminary data.</text>
</comment>
<organism evidence="2 3">
    <name type="scientific">Leucocoprinus birnbaumii</name>
    <dbReference type="NCBI Taxonomy" id="56174"/>
    <lineage>
        <taxon>Eukaryota</taxon>
        <taxon>Fungi</taxon>
        <taxon>Dikarya</taxon>
        <taxon>Basidiomycota</taxon>
        <taxon>Agaricomycotina</taxon>
        <taxon>Agaricomycetes</taxon>
        <taxon>Agaricomycetidae</taxon>
        <taxon>Agaricales</taxon>
        <taxon>Agaricineae</taxon>
        <taxon>Agaricaceae</taxon>
        <taxon>Leucocoprinus</taxon>
    </lineage>
</organism>
<dbReference type="AlphaFoldDB" id="A0AAD5YVL2"/>
<accession>A0AAD5YVL2</accession>
<dbReference type="Proteomes" id="UP001213000">
    <property type="component" value="Unassembled WGS sequence"/>
</dbReference>
<sequence length="110" mass="12122">MAFNVDVADIINWRSVTKTFLSHTPEPPTQAITMARRSAPSAQPSYLPHPTSAPKRALNDPNESSFSRFLRTEIWAQDKLPGNINILTGVTLFFGGIAAVRTWGELMIPA</sequence>
<evidence type="ECO:0000313" key="3">
    <source>
        <dbReference type="Proteomes" id="UP001213000"/>
    </source>
</evidence>
<gene>
    <name evidence="2" type="ORF">NP233_g1670</name>
</gene>
<dbReference type="EMBL" id="JANIEX010000063">
    <property type="protein sequence ID" value="KAJ3574588.1"/>
    <property type="molecule type" value="Genomic_DNA"/>
</dbReference>
<feature type="region of interest" description="Disordered" evidence="1">
    <location>
        <begin position="36"/>
        <end position="64"/>
    </location>
</feature>
<reference evidence="2" key="1">
    <citation type="submission" date="2022-07" db="EMBL/GenBank/DDBJ databases">
        <title>Genome Sequence of Leucocoprinus birnbaumii.</title>
        <authorList>
            <person name="Buettner E."/>
        </authorList>
    </citation>
    <scope>NUCLEOTIDE SEQUENCE</scope>
    <source>
        <strain evidence="2">VT141</strain>
    </source>
</reference>
<keyword evidence="3" id="KW-1185">Reference proteome</keyword>
<proteinExistence type="predicted"/>
<name>A0AAD5YVL2_9AGAR</name>
<evidence type="ECO:0000313" key="2">
    <source>
        <dbReference type="EMBL" id="KAJ3574588.1"/>
    </source>
</evidence>
<evidence type="ECO:0000256" key="1">
    <source>
        <dbReference type="SAM" id="MobiDB-lite"/>
    </source>
</evidence>
<protein>
    <submittedName>
        <fullName evidence="2">Uncharacterized protein</fullName>
    </submittedName>
</protein>